<comment type="function">
    <text evidence="1">RNA polymerase that catalyzes the synthesis of short RNA molecules used as primers for DNA polymerase during DNA replication.</text>
</comment>
<gene>
    <name evidence="1" type="primary">dnaG</name>
    <name evidence="3" type="ORF">BKX93_09640</name>
</gene>
<dbReference type="Pfam" id="PF10410">
    <property type="entry name" value="DnaB_bind"/>
    <property type="match status" value="1"/>
</dbReference>
<dbReference type="NCBIfam" id="TIGR01391">
    <property type="entry name" value="dnaG"/>
    <property type="match status" value="1"/>
</dbReference>
<keyword evidence="1" id="KW-0804">Transcription</keyword>
<dbReference type="AlphaFoldDB" id="A0A1D9LG59"/>
<dbReference type="InterPro" id="IPR013173">
    <property type="entry name" value="DNA_primase_DnaG_DnaB-bd_dom"/>
</dbReference>
<dbReference type="STRING" id="1108595.BKX93_09640"/>
<dbReference type="Gene3D" id="3.90.980.10">
    <property type="entry name" value="DNA primase, catalytic core, N-terminal domain"/>
    <property type="match status" value="1"/>
</dbReference>
<evidence type="ECO:0000313" key="4">
    <source>
        <dbReference type="Proteomes" id="UP000178776"/>
    </source>
</evidence>
<dbReference type="SUPFAM" id="SSF57783">
    <property type="entry name" value="Zinc beta-ribbon"/>
    <property type="match status" value="1"/>
</dbReference>
<evidence type="ECO:0000256" key="1">
    <source>
        <dbReference type="HAMAP-Rule" id="MF_00974"/>
    </source>
</evidence>
<dbReference type="Gene3D" id="3.40.1360.10">
    <property type="match status" value="1"/>
</dbReference>
<comment type="domain">
    <text evidence="1">Contains an N-terminal zinc-binding domain, a central core domain that contains the primase activity, and a C-terminal DnaB-binding domain.</text>
</comment>
<keyword evidence="1" id="KW-0238">DNA-binding</keyword>
<keyword evidence="1" id="KW-0240">DNA-directed RNA polymerase</keyword>
<feature type="zinc finger region" description="CHC2-type" evidence="1">
    <location>
        <begin position="37"/>
        <end position="61"/>
    </location>
</feature>
<sequence>MIPQDFIDQLLSRVDIVDVVDRYVPLKRGGQNYMACCPFHKEKSPSFTVSPSKQFYHCFGCGAHGSAIGFVMEYQGIGFIDAVKMLAEGIGMQVPNERNLNPEASRKAREKQVSLEQLMQQASDFYRRELKGAANAVAYCKGRGLSGEVAARFGLGYSPDGWQNLEAAVDNYQDDKLVEAGLVIVAEDSGRRYDRFRDRLMFPIRNQRGAIVGFGGRVLGKGEPKYLNSPETPLFEKGRELYGLYEGRQAIRDKNRVLVVEGYMDVVALAQYGIGYAVATLGTATTGEHVRKLLKHAEQVYFCFDGDAAGQKAAWRALENSLPQLVDGKALNFLFLPTEHDPDSYVREFGADAFEQLLVQESLPLSVYFTRELCRGVNLGTPEGKADLIRQASPLLAQIAAPALGYMIRKRLAEMAGVDVDELDMLTGGGKPQRSERGSRGGGKREYRLPAESQRVVNTTMVKKLIKWLLMNPQWAGDVKLPDSLALSDELGCFAMLAERVLEHGDAPNTAQLIEGLRGTPYEGLIDGVLQQAMQDPDEFADPSDDDRQLFQDGNARLLKMLHAEQLERLKLKDRHEGLTPEEKVLMGQLLREMFSLPN</sequence>
<dbReference type="SMART" id="SM00766">
    <property type="entry name" value="DnaG_DnaB_bind"/>
    <property type="match status" value="1"/>
</dbReference>
<dbReference type="InterPro" id="IPR037068">
    <property type="entry name" value="DNA_primase_core_N_sf"/>
</dbReference>
<organism evidence="3 4">
    <name type="scientific">Chromobacterium vaccinii</name>
    <dbReference type="NCBI Taxonomy" id="1108595"/>
    <lineage>
        <taxon>Bacteria</taxon>
        <taxon>Pseudomonadati</taxon>
        <taxon>Pseudomonadota</taxon>
        <taxon>Betaproteobacteria</taxon>
        <taxon>Neisseriales</taxon>
        <taxon>Chromobacteriaceae</taxon>
        <taxon>Chromobacterium</taxon>
    </lineage>
</organism>
<evidence type="ECO:0000256" key="2">
    <source>
        <dbReference type="SAM" id="MobiDB-lite"/>
    </source>
</evidence>
<dbReference type="GO" id="GO:0008270">
    <property type="term" value="F:zinc ion binding"/>
    <property type="evidence" value="ECO:0007669"/>
    <property type="project" value="UniProtKB-UniRule"/>
</dbReference>
<dbReference type="PROSITE" id="PS50880">
    <property type="entry name" value="TOPRIM"/>
    <property type="match status" value="1"/>
</dbReference>
<comment type="cofactor">
    <cofactor evidence="1">
        <name>Zn(2+)</name>
        <dbReference type="ChEBI" id="CHEBI:29105"/>
    </cofactor>
    <text evidence="1">Binds 1 zinc ion per monomer.</text>
</comment>
<dbReference type="GO" id="GO:0003677">
    <property type="term" value="F:DNA binding"/>
    <property type="evidence" value="ECO:0007669"/>
    <property type="project" value="UniProtKB-KW"/>
</dbReference>
<name>A0A1D9LG59_9NEIS</name>
<keyword evidence="1" id="KW-0863">Zinc-finger</keyword>
<dbReference type="InterPro" id="IPR013264">
    <property type="entry name" value="DNAG_N"/>
</dbReference>
<evidence type="ECO:0000313" key="3">
    <source>
        <dbReference type="EMBL" id="AOZ50232.1"/>
    </source>
</evidence>
<dbReference type="Pfam" id="PF13155">
    <property type="entry name" value="Toprim_2"/>
    <property type="match status" value="1"/>
</dbReference>
<dbReference type="Gene3D" id="1.10.860.10">
    <property type="entry name" value="DNAb Helicase, Chain A"/>
    <property type="match status" value="1"/>
</dbReference>
<dbReference type="FunFam" id="3.90.580.10:FF:000001">
    <property type="entry name" value="DNA primase"/>
    <property type="match status" value="1"/>
</dbReference>
<dbReference type="InterPro" id="IPR006295">
    <property type="entry name" value="DNA_primase_DnaG"/>
</dbReference>
<keyword evidence="1" id="KW-0479">Metal-binding</keyword>
<dbReference type="InterPro" id="IPR050219">
    <property type="entry name" value="DnaG_primase"/>
</dbReference>
<dbReference type="GO" id="GO:0006269">
    <property type="term" value="P:DNA replication, synthesis of primer"/>
    <property type="evidence" value="ECO:0007669"/>
    <property type="project" value="UniProtKB-UniRule"/>
</dbReference>
<dbReference type="GO" id="GO:0000428">
    <property type="term" value="C:DNA-directed RNA polymerase complex"/>
    <property type="evidence" value="ECO:0007669"/>
    <property type="project" value="UniProtKB-KW"/>
</dbReference>
<feature type="compositionally biased region" description="Basic and acidic residues" evidence="2">
    <location>
        <begin position="433"/>
        <end position="449"/>
    </location>
</feature>
<comment type="similarity">
    <text evidence="1">Belongs to the DnaG primase family.</text>
</comment>
<dbReference type="InterPro" id="IPR034151">
    <property type="entry name" value="TOPRIM_DnaG_bac"/>
</dbReference>
<dbReference type="EMBL" id="CP017707">
    <property type="protein sequence ID" value="AOZ50232.1"/>
    <property type="molecule type" value="Genomic_DNA"/>
</dbReference>
<dbReference type="InterPro" id="IPR030846">
    <property type="entry name" value="DnaG_bac"/>
</dbReference>
<dbReference type="CDD" id="cd03364">
    <property type="entry name" value="TOPRIM_DnaG_primases"/>
    <property type="match status" value="1"/>
</dbReference>
<dbReference type="GO" id="GO:0003899">
    <property type="term" value="F:DNA-directed RNA polymerase activity"/>
    <property type="evidence" value="ECO:0007669"/>
    <property type="project" value="UniProtKB-UniRule"/>
</dbReference>
<dbReference type="InterPro" id="IPR002694">
    <property type="entry name" value="Znf_CHC2"/>
</dbReference>
<dbReference type="InterPro" id="IPR016136">
    <property type="entry name" value="DNA_helicase_N/primase_C"/>
</dbReference>
<comment type="subunit">
    <text evidence="1">Monomer. Interacts with DnaB.</text>
</comment>
<dbReference type="SUPFAM" id="SSF56731">
    <property type="entry name" value="DNA primase core"/>
    <property type="match status" value="1"/>
</dbReference>
<proteinExistence type="inferred from homology"/>
<dbReference type="InterPro" id="IPR019475">
    <property type="entry name" value="DNA_primase_DnaB-bd"/>
</dbReference>
<keyword evidence="1" id="KW-0862">Zinc</keyword>
<dbReference type="Pfam" id="PF01807">
    <property type="entry name" value="Zn_ribbon_DnaG"/>
    <property type="match status" value="1"/>
</dbReference>
<feature type="region of interest" description="Disordered" evidence="2">
    <location>
        <begin position="424"/>
        <end position="449"/>
    </location>
</feature>
<accession>A0A1D9LG59</accession>
<dbReference type="GeneID" id="68841477"/>
<dbReference type="Pfam" id="PF08278">
    <property type="entry name" value="DnaG_DnaB_bind"/>
    <property type="match status" value="1"/>
</dbReference>
<dbReference type="Pfam" id="PF08275">
    <property type="entry name" value="DNAG_N"/>
    <property type="match status" value="1"/>
</dbReference>
<dbReference type="Gene3D" id="3.90.580.10">
    <property type="entry name" value="Zinc finger, CHC2-type domain"/>
    <property type="match status" value="1"/>
</dbReference>
<dbReference type="Proteomes" id="UP000178776">
    <property type="component" value="Chromosome"/>
</dbReference>
<dbReference type="SUPFAM" id="SSF117023">
    <property type="entry name" value="DNA primase DnaG, C-terminal domain"/>
    <property type="match status" value="1"/>
</dbReference>
<keyword evidence="1" id="KW-0808">Transferase</keyword>
<dbReference type="RefSeq" id="WP_070979632.1">
    <property type="nucleotide sequence ID" value="NZ_CP017707.1"/>
</dbReference>
<keyword evidence="1" id="KW-0639">Primosome</keyword>
<dbReference type="EC" id="2.7.7.101" evidence="1"/>
<keyword evidence="1" id="KW-0548">Nucleotidyltransferase</keyword>
<dbReference type="GO" id="GO:1990077">
    <property type="term" value="C:primosome complex"/>
    <property type="evidence" value="ECO:0007669"/>
    <property type="project" value="UniProtKB-KW"/>
</dbReference>
<dbReference type="SMART" id="SM00493">
    <property type="entry name" value="TOPRIM"/>
    <property type="match status" value="1"/>
</dbReference>
<dbReference type="Gene3D" id="1.20.50.20">
    <property type="entry name" value="DnaG, RNA polymerase domain, helical bundle"/>
    <property type="match status" value="1"/>
</dbReference>
<comment type="catalytic activity">
    <reaction evidence="1">
        <text>ssDNA + n NTP = ssDNA/pppN(pN)n-1 hybrid + (n-1) diphosphate.</text>
        <dbReference type="EC" id="2.7.7.101"/>
    </reaction>
</comment>
<dbReference type="SMART" id="SM00400">
    <property type="entry name" value="ZnF_CHCC"/>
    <property type="match status" value="1"/>
</dbReference>
<keyword evidence="1" id="KW-0235">DNA replication</keyword>
<reference evidence="3 4" key="1">
    <citation type="submission" date="2016-10" db="EMBL/GenBank/DDBJ databases">
        <title>Chromobacterium muskegensis sp. nov., an insecticidal bacterium isolated from Sphagnum bogs.</title>
        <authorList>
            <person name="Sparks M.E."/>
            <person name="Blackburn M.B."/>
            <person name="Gundersen-Rindal D.E."/>
            <person name="Mitchell A."/>
            <person name="Farrar R."/>
            <person name="Kuhar D."/>
        </authorList>
    </citation>
    <scope>NUCLEOTIDE SEQUENCE [LARGE SCALE GENOMIC DNA]</scope>
    <source>
        <strain evidence="3 4">21-1</strain>
    </source>
</reference>
<dbReference type="HAMAP" id="MF_00974">
    <property type="entry name" value="DNA_primase_DnaG"/>
    <property type="match status" value="1"/>
</dbReference>
<dbReference type="PANTHER" id="PTHR30313">
    <property type="entry name" value="DNA PRIMASE"/>
    <property type="match status" value="1"/>
</dbReference>
<dbReference type="InterPro" id="IPR006171">
    <property type="entry name" value="TOPRIM_dom"/>
</dbReference>
<dbReference type="GO" id="GO:0005737">
    <property type="term" value="C:cytoplasm"/>
    <property type="evidence" value="ECO:0007669"/>
    <property type="project" value="TreeGrafter"/>
</dbReference>
<dbReference type="FunFam" id="3.90.980.10:FF:000001">
    <property type="entry name" value="DNA primase"/>
    <property type="match status" value="1"/>
</dbReference>
<dbReference type="InterPro" id="IPR036977">
    <property type="entry name" value="DNA_primase_Znf_CHC2"/>
</dbReference>
<dbReference type="PANTHER" id="PTHR30313:SF2">
    <property type="entry name" value="DNA PRIMASE"/>
    <property type="match status" value="1"/>
</dbReference>
<dbReference type="FunFam" id="3.40.1360.10:FF:000002">
    <property type="entry name" value="DNA primase"/>
    <property type="match status" value="1"/>
</dbReference>
<protein>
    <recommendedName>
        <fullName evidence="1">DNA primase</fullName>
        <ecNumber evidence="1">2.7.7.101</ecNumber>
    </recommendedName>
</protein>
<dbReference type="KEGG" id="cvc:BKX93_09640"/>